<dbReference type="Pfam" id="PF13185">
    <property type="entry name" value="GAF_2"/>
    <property type="match status" value="1"/>
</dbReference>
<dbReference type="Gene3D" id="3.30.565.10">
    <property type="entry name" value="Histidine kinase-like ATPase, C-terminal domain"/>
    <property type="match status" value="1"/>
</dbReference>
<dbReference type="EMBL" id="JADBEM010000001">
    <property type="protein sequence ID" value="MBE1609194.1"/>
    <property type="molecule type" value="Genomic_DNA"/>
</dbReference>
<feature type="region of interest" description="Disordered" evidence="4">
    <location>
        <begin position="329"/>
        <end position="373"/>
    </location>
</feature>
<dbReference type="Proteomes" id="UP000638648">
    <property type="component" value="Unassembled WGS sequence"/>
</dbReference>
<evidence type="ECO:0000313" key="6">
    <source>
        <dbReference type="EMBL" id="MBE1609194.1"/>
    </source>
</evidence>
<dbReference type="Gene3D" id="3.30.450.40">
    <property type="match status" value="1"/>
</dbReference>
<dbReference type="PANTHER" id="PTHR24421">
    <property type="entry name" value="NITRATE/NITRITE SENSOR PROTEIN NARX-RELATED"/>
    <property type="match status" value="1"/>
</dbReference>
<dbReference type="SUPFAM" id="SSF55781">
    <property type="entry name" value="GAF domain-like"/>
    <property type="match status" value="1"/>
</dbReference>
<dbReference type="InterPro" id="IPR029016">
    <property type="entry name" value="GAF-like_dom_sf"/>
</dbReference>
<dbReference type="GO" id="GO:0016301">
    <property type="term" value="F:kinase activity"/>
    <property type="evidence" value="ECO:0007669"/>
    <property type="project" value="UniProtKB-KW"/>
</dbReference>
<organism evidence="6 7">
    <name type="scientific">Actinopolymorpha pittospori</name>
    <dbReference type="NCBI Taxonomy" id="648752"/>
    <lineage>
        <taxon>Bacteria</taxon>
        <taxon>Bacillati</taxon>
        <taxon>Actinomycetota</taxon>
        <taxon>Actinomycetes</taxon>
        <taxon>Propionibacteriales</taxon>
        <taxon>Actinopolymorphaceae</taxon>
        <taxon>Actinopolymorpha</taxon>
    </lineage>
</organism>
<protein>
    <submittedName>
        <fullName evidence="6">Signal transduction histidine kinase</fullName>
    </submittedName>
</protein>
<keyword evidence="1" id="KW-0808">Transferase</keyword>
<dbReference type="GO" id="GO:0000160">
    <property type="term" value="P:phosphorelay signal transduction system"/>
    <property type="evidence" value="ECO:0007669"/>
    <property type="project" value="UniProtKB-KW"/>
</dbReference>
<proteinExistence type="predicted"/>
<dbReference type="AlphaFoldDB" id="A0A927MZH3"/>
<dbReference type="InterPro" id="IPR003018">
    <property type="entry name" value="GAF"/>
</dbReference>
<evidence type="ECO:0000259" key="5">
    <source>
        <dbReference type="SMART" id="SM00065"/>
    </source>
</evidence>
<sequence length="373" mass="39936">MSHQERREQWLGAALKMSQLLLGDVDPQEALRIVIAELRTVSGAEGAAIVLADSTYPEGRGVFAAVEGLGLEPLRGTTVPLQGLAASVLSSGRAIVSADMTFEDDPAPAVAEGQASLGLGMYIPLVAAGDVLGLLVAGWRRGSVHERIAAAETDLVEMFADHAALAVRQAHARRRIWADRERIADGLREQAIGRIFALGTRLHSVLGRADREHGDVRRKLYDAVGELDGTNRQIRSAVFALDPAWSSGQKVLTDRLLDEIDAARGVLGFTPRLAIRGILDNALPPHLEDGLLRGVREALTNAASRTGLSEVEVEVGVTQDELVLTVIDDGRPADRSATSTEAPPENRSSMRVTLPLRPGSTVCTSIPTDEELR</sequence>
<dbReference type="PANTHER" id="PTHR24421:SF56">
    <property type="entry name" value="OXYGEN SENSOR HISTIDINE KINASE RESPONSE REGULATOR DOST"/>
    <property type="match status" value="1"/>
</dbReference>
<accession>A0A927MZH3</accession>
<evidence type="ECO:0000256" key="2">
    <source>
        <dbReference type="ARBA" id="ARBA00022777"/>
    </source>
</evidence>
<feature type="domain" description="GAF" evidence="5">
    <location>
        <begin position="26"/>
        <end position="177"/>
    </location>
</feature>
<dbReference type="InterPro" id="IPR036890">
    <property type="entry name" value="HATPase_C_sf"/>
</dbReference>
<keyword evidence="3" id="KW-0902">Two-component regulatory system</keyword>
<name>A0A927MZH3_9ACTN</name>
<gene>
    <name evidence="6" type="ORF">HEB94_006042</name>
</gene>
<dbReference type="SMART" id="SM00065">
    <property type="entry name" value="GAF"/>
    <property type="match status" value="1"/>
</dbReference>
<reference evidence="6" key="1">
    <citation type="submission" date="2020-10" db="EMBL/GenBank/DDBJ databases">
        <title>Sequencing the genomes of 1000 actinobacteria strains.</title>
        <authorList>
            <person name="Klenk H.-P."/>
        </authorList>
    </citation>
    <scope>NUCLEOTIDE SEQUENCE</scope>
    <source>
        <strain evidence="6">DSM 45354</strain>
    </source>
</reference>
<dbReference type="InterPro" id="IPR050482">
    <property type="entry name" value="Sensor_HK_TwoCompSys"/>
</dbReference>
<comment type="caution">
    <text evidence="6">The sequence shown here is derived from an EMBL/GenBank/DDBJ whole genome shotgun (WGS) entry which is preliminary data.</text>
</comment>
<evidence type="ECO:0000256" key="4">
    <source>
        <dbReference type="SAM" id="MobiDB-lite"/>
    </source>
</evidence>
<evidence type="ECO:0000313" key="7">
    <source>
        <dbReference type="Proteomes" id="UP000638648"/>
    </source>
</evidence>
<keyword evidence="7" id="KW-1185">Reference proteome</keyword>
<keyword evidence="2 6" id="KW-0418">Kinase</keyword>
<evidence type="ECO:0000256" key="3">
    <source>
        <dbReference type="ARBA" id="ARBA00023012"/>
    </source>
</evidence>
<dbReference type="SUPFAM" id="SSF55874">
    <property type="entry name" value="ATPase domain of HSP90 chaperone/DNA topoisomerase II/histidine kinase"/>
    <property type="match status" value="1"/>
</dbReference>
<feature type="compositionally biased region" description="Polar residues" evidence="4">
    <location>
        <begin position="336"/>
        <end position="351"/>
    </location>
</feature>
<dbReference type="RefSeq" id="WP_192752811.1">
    <property type="nucleotide sequence ID" value="NZ_BAABJL010000142.1"/>
</dbReference>
<evidence type="ECO:0000256" key="1">
    <source>
        <dbReference type="ARBA" id="ARBA00022679"/>
    </source>
</evidence>